<dbReference type="GO" id="GO:0004467">
    <property type="term" value="F:long-chain fatty acid-CoA ligase activity"/>
    <property type="evidence" value="ECO:0007669"/>
    <property type="project" value="UniProtKB-EC"/>
</dbReference>
<dbReference type="Pfam" id="PF00501">
    <property type="entry name" value="AMP-binding"/>
    <property type="match status" value="1"/>
</dbReference>
<protein>
    <submittedName>
        <fullName evidence="3">Long-chain acyl-CoA synthetase</fullName>
        <ecNumber evidence="3">6.2.1.3</ecNumber>
    </submittedName>
</protein>
<keyword evidence="3" id="KW-0436">Ligase</keyword>
<dbReference type="SUPFAM" id="SSF56801">
    <property type="entry name" value="Acetyl-CoA synthetase-like"/>
    <property type="match status" value="1"/>
</dbReference>
<proteinExistence type="predicted"/>
<dbReference type="InterPro" id="IPR042099">
    <property type="entry name" value="ANL_N_sf"/>
</dbReference>
<dbReference type="PANTHER" id="PTHR43767">
    <property type="entry name" value="LONG-CHAIN-FATTY-ACID--COA LIGASE"/>
    <property type="match status" value="1"/>
</dbReference>
<dbReference type="NCBIfam" id="NF004837">
    <property type="entry name" value="PRK06187.1"/>
    <property type="match status" value="1"/>
</dbReference>
<evidence type="ECO:0000259" key="1">
    <source>
        <dbReference type="Pfam" id="PF00501"/>
    </source>
</evidence>
<dbReference type="EC" id="6.2.1.3" evidence="3"/>
<reference evidence="3 4" key="1">
    <citation type="submission" date="2023-07" db="EMBL/GenBank/DDBJ databases">
        <title>Genomic Encyclopedia of Type Strains, Phase IV (KMG-IV): sequencing the most valuable type-strain genomes for metagenomic binning, comparative biology and taxonomic classification.</title>
        <authorList>
            <person name="Goeker M."/>
        </authorList>
    </citation>
    <scope>NUCLEOTIDE SEQUENCE [LARGE SCALE GENOMIC DNA]</scope>
    <source>
        <strain evidence="3 4">DSM 4006</strain>
    </source>
</reference>
<dbReference type="EMBL" id="JAUSTP010000041">
    <property type="protein sequence ID" value="MDQ0191397.1"/>
    <property type="molecule type" value="Genomic_DNA"/>
</dbReference>
<evidence type="ECO:0000313" key="4">
    <source>
        <dbReference type="Proteomes" id="UP001232973"/>
    </source>
</evidence>
<dbReference type="Proteomes" id="UP001232973">
    <property type="component" value="Unassembled WGS sequence"/>
</dbReference>
<dbReference type="InterPro" id="IPR045851">
    <property type="entry name" value="AMP-bd_C_sf"/>
</dbReference>
<dbReference type="InterPro" id="IPR020845">
    <property type="entry name" value="AMP-binding_CS"/>
</dbReference>
<dbReference type="CDD" id="cd05936">
    <property type="entry name" value="FC-FACS_FadD_like"/>
    <property type="match status" value="1"/>
</dbReference>
<dbReference type="InterPro" id="IPR000873">
    <property type="entry name" value="AMP-dep_synth/lig_dom"/>
</dbReference>
<dbReference type="Gene3D" id="3.40.50.12780">
    <property type="entry name" value="N-terminal domain of ligase-like"/>
    <property type="match status" value="1"/>
</dbReference>
<keyword evidence="4" id="KW-1185">Reference proteome</keyword>
<dbReference type="Gene3D" id="3.30.300.30">
    <property type="match status" value="1"/>
</dbReference>
<accession>A0ABT9XM60</accession>
<dbReference type="RefSeq" id="WP_274455001.1">
    <property type="nucleotide sequence ID" value="NZ_CP067097.1"/>
</dbReference>
<sequence>MNLAELAQENLRMFGSYTNLIYEGRAYTNVECDEASSKLAHLLHQLGIGHGDRVIVTMQNRPEVLWSYTGIAKAGAVTVPVMPLLQAQEVKYIVQDSEPKAIITASLLLSKVQEAVKDFPKPPAIICVDAQGDDSLEARFKDFPATPPDVQIHDDDPCVILYTSGTTGRPKGVILTHRNLYSNAKAAALLANEFAAASTLERTGLIVLPLSHAFGFTMLQSAYLTGERSVLLPYFDPKLVFEAIEKYQVTHFTGVPAMFHALLNHPDADQYDLSSLTICISGSAPLPTTTIQAFAEKFNCPIFEGYGLSEAAPVVTAPRLNDPVKIGSVGRPLPGVEVRVVDENDQPLPPGEVGELVVRGPNITKGYHNLPDETSKVLKNGWLYTGDMARIDEDGYVFIVDRKKDVIIRGGFNIYPRDLEELLLQHPAVAEAAVIGIPSEAMGEEVMAYVVKRPKAEVTEAELIAYCQERLAKYKTPRYIKIVGHMPKNLIGKIDKKALRAQAEKEVTQA</sequence>
<feature type="domain" description="AMP-binding enzyme C-terminal" evidence="2">
    <location>
        <begin position="419"/>
        <end position="493"/>
    </location>
</feature>
<evidence type="ECO:0000259" key="2">
    <source>
        <dbReference type="Pfam" id="PF13193"/>
    </source>
</evidence>
<dbReference type="PROSITE" id="PS00455">
    <property type="entry name" value="AMP_BINDING"/>
    <property type="match status" value="1"/>
</dbReference>
<dbReference type="Pfam" id="PF13193">
    <property type="entry name" value="AMP-binding_C"/>
    <property type="match status" value="1"/>
</dbReference>
<dbReference type="PANTHER" id="PTHR43767:SF1">
    <property type="entry name" value="NONRIBOSOMAL PEPTIDE SYNTHASE PES1 (EUROFUNG)-RELATED"/>
    <property type="match status" value="1"/>
</dbReference>
<gene>
    <name evidence="3" type="ORF">J2S03_003268</name>
</gene>
<feature type="domain" description="AMP-dependent synthetase/ligase" evidence="1">
    <location>
        <begin position="9"/>
        <end position="368"/>
    </location>
</feature>
<comment type="caution">
    <text evidence="3">The sequence shown here is derived from an EMBL/GenBank/DDBJ whole genome shotgun (WGS) entry which is preliminary data.</text>
</comment>
<name>A0ABT9XM60_9BACL</name>
<dbReference type="InterPro" id="IPR050237">
    <property type="entry name" value="ATP-dep_AMP-bd_enzyme"/>
</dbReference>
<organism evidence="3 4">
    <name type="scientific">Alicyclobacillus cycloheptanicus</name>
    <dbReference type="NCBI Taxonomy" id="1457"/>
    <lineage>
        <taxon>Bacteria</taxon>
        <taxon>Bacillati</taxon>
        <taxon>Bacillota</taxon>
        <taxon>Bacilli</taxon>
        <taxon>Bacillales</taxon>
        <taxon>Alicyclobacillaceae</taxon>
        <taxon>Alicyclobacillus</taxon>
    </lineage>
</organism>
<evidence type="ECO:0000313" key="3">
    <source>
        <dbReference type="EMBL" id="MDQ0191397.1"/>
    </source>
</evidence>
<dbReference type="InterPro" id="IPR025110">
    <property type="entry name" value="AMP-bd_C"/>
</dbReference>